<dbReference type="SUPFAM" id="SSF53807">
    <property type="entry name" value="Helical backbone' metal receptor"/>
    <property type="match status" value="1"/>
</dbReference>
<feature type="domain" description="Fe/B12 periplasmic-binding" evidence="1">
    <location>
        <begin position="20"/>
        <end position="303"/>
    </location>
</feature>
<feature type="non-terminal residue" evidence="2">
    <location>
        <position position="1"/>
    </location>
</feature>
<name>A0A3Z6QUA0_SALEB</name>
<protein>
    <recommendedName>
        <fullName evidence="1">Fe/B12 periplasmic-binding domain-containing protein</fullName>
    </recommendedName>
</protein>
<proteinExistence type="predicted"/>
<evidence type="ECO:0000313" key="3">
    <source>
        <dbReference type="EMBL" id="EBY8645509.1"/>
    </source>
</evidence>
<sequence length="335" mass="38717">YKIITDIKNREVNVPKKINKIISIGHGVTRLLVYIDDGGDVLNKIVGIDQKDQKTKSPRLSYAFTHKELSDIEAVGMGKPFMLDLEKVLRLKPDVIIASLDIKDKDIEILEKHFNIPVVIIDDGYLSNNGSDKVIKKEFYKSLFILGDLLNKRNKSKKISNYTDAILDDIARRTHDKYGNDNIYIGGLGFRGPQGIFSSRVHNITLDYLHLKNILSEDSFKFDKVMLDKEKLLTLNPDYIFIDMSGKGIFINEYNKNKSYFHMLSAFNQRHVFYLMPQEAYGYNVESVLMNLYFVGNIFYPEQFADVDLNRKYNEISNMFLNSKPILYPDSFFNS</sequence>
<evidence type="ECO:0000259" key="1">
    <source>
        <dbReference type="PROSITE" id="PS50983"/>
    </source>
</evidence>
<dbReference type="EMBL" id="AAAGSE010000113">
    <property type="protein sequence ID" value="EAC0790547.1"/>
    <property type="molecule type" value="Genomic_DNA"/>
</dbReference>
<dbReference type="InterPro" id="IPR002491">
    <property type="entry name" value="ABC_transptr_periplasmic_BD"/>
</dbReference>
<dbReference type="EMBL" id="AAHPHN010000140">
    <property type="protein sequence ID" value="EBY8645509.1"/>
    <property type="molecule type" value="Genomic_DNA"/>
</dbReference>
<evidence type="ECO:0000313" key="2">
    <source>
        <dbReference type="EMBL" id="EAC0790547.1"/>
    </source>
</evidence>
<dbReference type="Pfam" id="PF01497">
    <property type="entry name" value="Peripla_BP_2"/>
    <property type="match status" value="1"/>
</dbReference>
<gene>
    <name evidence="2" type="ORF">D6K54_28300</name>
    <name evidence="3" type="ORF">D6S17_29130</name>
</gene>
<reference evidence="2" key="1">
    <citation type="submission" date="2018-09" db="EMBL/GenBank/DDBJ databases">
        <authorList>
            <person name="Ashton P.M."/>
            <person name="Dallman T."/>
            <person name="Nair S."/>
            <person name="De Pinna E."/>
            <person name="Peters T."/>
            <person name="Grant K."/>
        </authorList>
    </citation>
    <scope>NUCLEOTIDE SEQUENCE [LARGE SCALE GENOMIC DNA]</scope>
    <source>
        <strain evidence="3">140692</strain>
        <strain evidence="2">412099</strain>
    </source>
</reference>
<organism evidence="2">
    <name type="scientific">Salmonella enterica subsp. enterica serovar Java</name>
    <dbReference type="NCBI Taxonomy" id="224729"/>
    <lineage>
        <taxon>Bacteria</taxon>
        <taxon>Pseudomonadati</taxon>
        <taxon>Pseudomonadota</taxon>
        <taxon>Gammaproteobacteria</taxon>
        <taxon>Enterobacterales</taxon>
        <taxon>Enterobacteriaceae</taxon>
        <taxon>Salmonella</taxon>
    </lineage>
</organism>
<accession>A0A3Z6QUA0</accession>
<dbReference type="AlphaFoldDB" id="A0A3Z6QUA0"/>
<dbReference type="PANTHER" id="PTHR30535">
    <property type="entry name" value="VITAMIN B12-BINDING PROTEIN"/>
    <property type="match status" value="1"/>
</dbReference>
<comment type="caution">
    <text evidence="2">The sequence shown here is derived from an EMBL/GenBank/DDBJ whole genome shotgun (WGS) entry which is preliminary data.</text>
</comment>
<dbReference type="PANTHER" id="PTHR30535:SF34">
    <property type="entry name" value="MOLYBDATE-BINDING PROTEIN MOLA"/>
    <property type="match status" value="1"/>
</dbReference>
<dbReference type="Gene3D" id="3.40.50.1980">
    <property type="entry name" value="Nitrogenase molybdenum iron protein domain"/>
    <property type="match status" value="2"/>
</dbReference>
<dbReference type="PROSITE" id="PS50983">
    <property type="entry name" value="FE_B12_PBP"/>
    <property type="match status" value="1"/>
</dbReference>
<dbReference type="Proteomes" id="UP000839631">
    <property type="component" value="Unassembled WGS sequence"/>
</dbReference>
<dbReference type="InterPro" id="IPR050902">
    <property type="entry name" value="ABC_Transporter_SBP"/>
</dbReference>